<feature type="non-terminal residue" evidence="1">
    <location>
        <position position="18"/>
    </location>
</feature>
<gene>
    <name evidence="1" type="ORF">SMN809_LOCUS60451</name>
</gene>
<dbReference type="EMBL" id="CAJOBI010235724">
    <property type="protein sequence ID" value="CAF5074415.1"/>
    <property type="molecule type" value="Genomic_DNA"/>
</dbReference>
<accession>A0A8S3EE40</accession>
<dbReference type="AlphaFoldDB" id="A0A8S3EE40"/>
<sequence length="18" mass="2162">MEYDIVLVQIIHYLIIVS</sequence>
<proteinExistence type="predicted"/>
<organism evidence="1 2">
    <name type="scientific">Rotaria magnacalcarata</name>
    <dbReference type="NCBI Taxonomy" id="392030"/>
    <lineage>
        <taxon>Eukaryota</taxon>
        <taxon>Metazoa</taxon>
        <taxon>Spiralia</taxon>
        <taxon>Gnathifera</taxon>
        <taxon>Rotifera</taxon>
        <taxon>Eurotatoria</taxon>
        <taxon>Bdelloidea</taxon>
        <taxon>Philodinida</taxon>
        <taxon>Philodinidae</taxon>
        <taxon>Rotaria</taxon>
    </lineage>
</organism>
<name>A0A8S3EE40_9BILA</name>
<comment type="caution">
    <text evidence="1">The sequence shown here is derived from an EMBL/GenBank/DDBJ whole genome shotgun (WGS) entry which is preliminary data.</text>
</comment>
<protein>
    <submittedName>
        <fullName evidence="1">Uncharacterized protein</fullName>
    </submittedName>
</protein>
<evidence type="ECO:0000313" key="1">
    <source>
        <dbReference type="EMBL" id="CAF5074415.1"/>
    </source>
</evidence>
<evidence type="ECO:0000313" key="2">
    <source>
        <dbReference type="Proteomes" id="UP000676336"/>
    </source>
</evidence>
<reference evidence="1" key="1">
    <citation type="submission" date="2021-02" db="EMBL/GenBank/DDBJ databases">
        <authorList>
            <person name="Nowell W R."/>
        </authorList>
    </citation>
    <scope>NUCLEOTIDE SEQUENCE</scope>
</reference>
<dbReference type="Proteomes" id="UP000676336">
    <property type="component" value="Unassembled WGS sequence"/>
</dbReference>